<name>A0ABN8RED7_9CNID</name>
<feature type="transmembrane region" description="Helical" evidence="12">
    <location>
        <begin position="445"/>
        <end position="472"/>
    </location>
</feature>
<feature type="transmembrane region" description="Helical" evidence="12">
    <location>
        <begin position="654"/>
        <end position="675"/>
    </location>
</feature>
<feature type="compositionally biased region" description="Basic and acidic residues" evidence="11">
    <location>
        <begin position="367"/>
        <end position="380"/>
    </location>
</feature>
<organism evidence="14 15">
    <name type="scientific">Porites evermanni</name>
    <dbReference type="NCBI Taxonomy" id="104178"/>
    <lineage>
        <taxon>Eukaryota</taxon>
        <taxon>Metazoa</taxon>
        <taxon>Cnidaria</taxon>
        <taxon>Anthozoa</taxon>
        <taxon>Hexacorallia</taxon>
        <taxon>Scleractinia</taxon>
        <taxon>Fungiina</taxon>
        <taxon>Poritidae</taxon>
        <taxon>Porites</taxon>
    </lineage>
</organism>
<dbReference type="CDD" id="cd00637">
    <property type="entry name" value="7tm_classA_rhodopsin-like"/>
    <property type="match status" value="2"/>
</dbReference>
<dbReference type="Gene3D" id="1.20.1070.10">
    <property type="entry name" value="Rhodopsin 7-helix transmembrane proteins"/>
    <property type="match status" value="2"/>
</dbReference>
<dbReference type="EMBL" id="CALNXI010001784">
    <property type="protein sequence ID" value="CAH3176999.1"/>
    <property type="molecule type" value="Genomic_DNA"/>
</dbReference>
<keyword evidence="2" id="KW-1003">Cell membrane</keyword>
<feature type="compositionally biased region" description="Basic and acidic residues" evidence="11">
    <location>
        <begin position="878"/>
        <end position="891"/>
    </location>
</feature>
<comment type="subcellular location">
    <subcellularLocation>
        <location evidence="1">Cell membrane</location>
        <topology evidence="1">Multi-pass membrane protein</topology>
    </subcellularLocation>
</comment>
<keyword evidence="5 10" id="KW-0297">G-protein coupled receptor</keyword>
<feature type="transmembrane region" description="Helical" evidence="12">
    <location>
        <begin position="36"/>
        <end position="63"/>
    </location>
</feature>
<feature type="compositionally biased region" description="Basic and acidic residues" evidence="11">
    <location>
        <begin position="852"/>
        <end position="865"/>
    </location>
</feature>
<feature type="domain" description="G-protein coupled receptors family 1 profile" evidence="13">
    <location>
        <begin position="464"/>
        <end position="706"/>
    </location>
</feature>
<evidence type="ECO:0000313" key="15">
    <source>
        <dbReference type="Proteomes" id="UP001159427"/>
    </source>
</evidence>
<protein>
    <recommendedName>
        <fullName evidence="13">G-protein coupled receptors family 1 profile domain-containing protein</fullName>
    </recommendedName>
</protein>
<keyword evidence="15" id="KW-1185">Reference proteome</keyword>
<keyword evidence="4 12" id="KW-1133">Transmembrane helix</keyword>
<feature type="transmembrane region" description="Helical" evidence="12">
    <location>
        <begin position="116"/>
        <end position="138"/>
    </location>
</feature>
<feature type="region of interest" description="Disordered" evidence="11">
    <location>
        <begin position="823"/>
        <end position="909"/>
    </location>
</feature>
<feature type="region of interest" description="Disordered" evidence="11">
    <location>
        <begin position="338"/>
        <end position="427"/>
    </location>
</feature>
<evidence type="ECO:0000256" key="12">
    <source>
        <dbReference type="SAM" id="Phobius"/>
    </source>
</evidence>
<comment type="caution">
    <text evidence="14">The sequence shown here is derived from an EMBL/GenBank/DDBJ whole genome shotgun (WGS) entry which is preliminary data.</text>
</comment>
<evidence type="ECO:0000256" key="3">
    <source>
        <dbReference type="ARBA" id="ARBA00022692"/>
    </source>
</evidence>
<gene>
    <name evidence="14" type="ORF">PEVE_00010942</name>
</gene>
<feature type="compositionally biased region" description="Polar residues" evidence="11">
    <location>
        <begin position="399"/>
        <end position="414"/>
    </location>
</feature>
<proteinExistence type="inferred from homology"/>
<feature type="region of interest" description="Disordered" evidence="11">
    <location>
        <begin position="779"/>
        <end position="801"/>
    </location>
</feature>
<feature type="transmembrane region" description="Helical" evidence="12">
    <location>
        <begin position="75"/>
        <end position="96"/>
    </location>
</feature>
<dbReference type="InterPro" id="IPR000276">
    <property type="entry name" value="GPCR_Rhodpsn"/>
</dbReference>
<evidence type="ECO:0000256" key="5">
    <source>
        <dbReference type="ARBA" id="ARBA00023040"/>
    </source>
</evidence>
<evidence type="ECO:0000256" key="2">
    <source>
        <dbReference type="ARBA" id="ARBA00022475"/>
    </source>
</evidence>
<keyword evidence="7 10" id="KW-0675">Receptor</keyword>
<accession>A0ABN8RED7</accession>
<dbReference type="PANTHER" id="PTHR24246:SF27">
    <property type="entry name" value="ADENOSINE RECEPTOR, ISOFORM A"/>
    <property type="match status" value="1"/>
</dbReference>
<feature type="compositionally biased region" description="Polar residues" evidence="11">
    <location>
        <begin position="338"/>
        <end position="348"/>
    </location>
</feature>
<feature type="transmembrane region" description="Helical" evidence="12">
    <location>
        <begin position="598"/>
        <end position="628"/>
    </location>
</feature>
<dbReference type="SUPFAM" id="SSF81321">
    <property type="entry name" value="Family A G protein-coupled receptor-like"/>
    <property type="match status" value="2"/>
</dbReference>
<dbReference type="Pfam" id="PF00001">
    <property type="entry name" value="7tm_1"/>
    <property type="match status" value="2"/>
</dbReference>
<dbReference type="InterPro" id="IPR017452">
    <property type="entry name" value="GPCR_Rhodpsn_7TM"/>
</dbReference>
<feature type="transmembrane region" description="Helical" evidence="12">
    <location>
        <begin position="568"/>
        <end position="592"/>
    </location>
</feature>
<feature type="compositionally biased region" description="Polar residues" evidence="11">
    <location>
        <begin position="892"/>
        <end position="903"/>
    </location>
</feature>
<feature type="compositionally biased region" description="Basic and acidic residues" evidence="11">
    <location>
        <begin position="756"/>
        <end position="767"/>
    </location>
</feature>
<feature type="transmembrane region" description="Helical" evidence="12">
    <location>
        <begin position="245"/>
        <end position="266"/>
    </location>
</feature>
<feature type="transmembrane region" description="Helical" evidence="12">
    <location>
        <begin position="189"/>
        <end position="213"/>
    </location>
</feature>
<dbReference type="SMART" id="SM01381">
    <property type="entry name" value="7TM_GPCR_Srsx"/>
    <property type="match status" value="1"/>
</dbReference>
<evidence type="ECO:0000256" key="4">
    <source>
        <dbReference type="ARBA" id="ARBA00022989"/>
    </source>
</evidence>
<feature type="transmembrane region" description="Helical" evidence="12">
    <location>
        <begin position="525"/>
        <end position="547"/>
    </location>
</feature>
<dbReference type="PRINTS" id="PR00237">
    <property type="entry name" value="GPCRRHODOPSN"/>
</dbReference>
<reference evidence="14 15" key="1">
    <citation type="submission" date="2022-05" db="EMBL/GenBank/DDBJ databases">
        <authorList>
            <consortium name="Genoscope - CEA"/>
            <person name="William W."/>
        </authorList>
    </citation>
    <scope>NUCLEOTIDE SEQUENCE [LARGE SCALE GENOMIC DNA]</scope>
</reference>
<evidence type="ECO:0000259" key="13">
    <source>
        <dbReference type="PROSITE" id="PS50262"/>
    </source>
</evidence>
<feature type="compositionally biased region" description="Polar residues" evidence="11">
    <location>
        <begin position="841"/>
        <end position="851"/>
    </location>
</feature>
<feature type="compositionally biased region" description="Polar residues" evidence="11">
    <location>
        <begin position="823"/>
        <end position="833"/>
    </location>
</feature>
<keyword evidence="9 10" id="KW-0807">Transducer</keyword>
<feature type="transmembrane region" description="Helical" evidence="12">
    <location>
        <begin position="159"/>
        <end position="183"/>
    </location>
</feature>
<evidence type="ECO:0000256" key="6">
    <source>
        <dbReference type="ARBA" id="ARBA00023136"/>
    </source>
</evidence>
<evidence type="ECO:0000313" key="14">
    <source>
        <dbReference type="EMBL" id="CAH3176999.1"/>
    </source>
</evidence>
<dbReference type="PANTHER" id="PTHR24246">
    <property type="entry name" value="OLFACTORY RECEPTOR AND ADENOSINE RECEPTOR"/>
    <property type="match status" value="1"/>
</dbReference>
<evidence type="ECO:0000256" key="11">
    <source>
        <dbReference type="SAM" id="MobiDB-lite"/>
    </source>
</evidence>
<comment type="similarity">
    <text evidence="10">Belongs to the G-protein coupled receptor 1 family.</text>
</comment>
<evidence type="ECO:0000256" key="8">
    <source>
        <dbReference type="ARBA" id="ARBA00023180"/>
    </source>
</evidence>
<dbReference type="Proteomes" id="UP001159427">
    <property type="component" value="Unassembled WGS sequence"/>
</dbReference>
<evidence type="ECO:0000256" key="9">
    <source>
        <dbReference type="ARBA" id="ARBA00023224"/>
    </source>
</evidence>
<feature type="transmembrane region" description="Helical" evidence="12">
    <location>
        <begin position="484"/>
        <end position="505"/>
    </location>
</feature>
<evidence type="ECO:0000256" key="1">
    <source>
        <dbReference type="ARBA" id="ARBA00004651"/>
    </source>
</evidence>
<evidence type="ECO:0000256" key="10">
    <source>
        <dbReference type="RuleBase" id="RU000688"/>
    </source>
</evidence>
<keyword evidence="6 12" id="KW-0472">Membrane</keyword>
<keyword evidence="8" id="KW-0325">Glycoprotein</keyword>
<dbReference type="PROSITE" id="PS50262">
    <property type="entry name" value="G_PROTEIN_RECEP_F1_2"/>
    <property type="match status" value="2"/>
</dbReference>
<feature type="domain" description="G-protein coupled receptors family 1 profile" evidence="13">
    <location>
        <begin position="55"/>
        <end position="297"/>
    </location>
</feature>
<sequence>MNLSETDSEKIDPSELPSVYSCPHEPVYTWILTETAAFYVTITTKSIASPFAVLLNLLIIVAVRNRRALQKNSNILLTSMAVADLLVGAVSMPLTIASDILLLREKLSLKICKIAGANQIVLYSAVSSSFYHLTFIAWERYVAIVKWTNYKNIITKTRLKICAVVAWVLAAIAAIVLLILSVAEVDQKVIAGLSIFSASKTVLCVAIIGYCYITLYLCVRKRKNNEINEVSVRANAKLEKSIAKATGTVTAVLLVSYVPSIIALFLGDAVPFLRTSSYFRWSELLIQMNSFFNPIVYCFAMNRTFRNEVLEMINLNSVLQLVSRPNFKKRKPLFPQFTGNCNEINPSQSEERGDESSSGCTPQQMAERPKPSCSEEHDICSDGNGPKAVADVTTKEEQITSAPRSNQHKMNLSETDSETIDRSESPSEYSCPYEPVYTWILTEKAAFYVTITTKSIASPFAVLLNLLIIVAVKNRRALQKNSNILLSSMAVADLLVGAVSMPLTVASDILLLREKLSLKICKIAGANQIVLYSAVSSSFYHLTFIAWERYVAIVKWRNYKSIITKTRLKICAVVAWVLAAITAILVPILSVAEVDQRVIVALSIFSASKTVLCVAIIGYCYITLYLYVRKRKNNEINQVSARANAKLEKSIAKATGTVTAALLVSYVPSIIVLFLGDAVPFLRTSSYFRWSELLIQMNSFFNPIVYCFAMNRTFRSEVLEMINLNSVLQLVSRPKLPSVKRRRRRSEPAVVLEEENQLHGEKQQPDRLARLRSCDSIELADPRPIPGDVDSSPSPASEDRRVVFVDVHQPSFKRRKPLFLQFTGNSNEINPSQSEERGDESSSGCTPQQTAERPKPSCSEEHDISSDGNGPKAVADVTTKEEQSQFHDNNDRPLSTTEPSELTSLALPGKKNRAISVHENQAILSKQKPQFRYTGENAAKTEDENDFLKDFRDADVTKERSWPRRVALELTPVLGRRNIQLKGERTNRPKTR</sequence>
<keyword evidence="3 10" id="KW-0812">Transmembrane</keyword>
<dbReference type="PROSITE" id="PS00237">
    <property type="entry name" value="G_PROTEIN_RECEP_F1_1"/>
    <property type="match status" value="2"/>
</dbReference>
<evidence type="ECO:0000256" key="7">
    <source>
        <dbReference type="ARBA" id="ARBA00023170"/>
    </source>
</evidence>
<feature type="region of interest" description="Disordered" evidence="11">
    <location>
        <begin position="739"/>
        <end position="767"/>
    </location>
</feature>